<feature type="transmembrane region" description="Helical" evidence="6">
    <location>
        <begin position="217"/>
        <end position="234"/>
    </location>
</feature>
<dbReference type="OrthoDB" id="13619at2"/>
<reference evidence="9" key="1">
    <citation type="journal article" date="2010" name="Stand. Genomic Sci.">
        <title>Complete genome sequence of Thermocrinis albus type strain (HI 11/12T).</title>
        <authorList>
            <person name="Wirth R."/>
            <person name="Sikorski J."/>
            <person name="Brambilla E."/>
            <person name="Misra M."/>
            <person name="Lapidus A."/>
            <person name="Copeland A."/>
            <person name="Nolan M."/>
            <person name="Lucas S."/>
            <person name="Chen F."/>
            <person name="Tice H."/>
            <person name="Cheng J.F."/>
            <person name="Han C."/>
            <person name="Detter J.C."/>
            <person name="Tapia R."/>
            <person name="Bruce D."/>
            <person name="Goodwin L."/>
            <person name="Pitluck S."/>
            <person name="Pati A."/>
            <person name="Anderson I."/>
            <person name="Ivanova N."/>
            <person name="Mavromatis K."/>
            <person name="Mikhailova N."/>
            <person name="Chen A."/>
            <person name="Palaniappan K."/>
            <person name="Bilek Y."/>
            <person name="Hader T."/>
            <person name="Land M."/>
            <person name="Hauser L."/>
            <person name="Chang Y.J."/>
            <person name="Jeffries C.D."/>
            <person name="Tindall B.J."/>
            <person name="Rohde M."/>
            <person name="Goker M."/>
            <person name="Bristow J."/>
            <person name="Eisen J.A."/>
            <person name="Markowitz V."/>
            <person name="Hugenholtz P."/>
            <person name="Kyrpides N.C."/>
            <person name="Klenk H.P."/>
        </authorList>
    </citation>
    <scope>NUCLEOTIDE SEQUENCE [LARGE SCALE GENOMIC DNA]</scope>
    <source>
        <strain evidence="9">DSM 14484 / JCM 11386 / HI 11/12</strain>
    </source>
</reference>
<feature type="transmembrane region" description="Helical" evidence="6">
    <location>
        <begin position="353"/>
        <end position="370"/>
    </location>
</feature>
<dbReference type="PANTHER" id="PTHR30619">
    <property type="entry name" value="DNA INTERNALIZATION/COMPETENCE PROTEIN COMEC/REC2"/>
    <property type="match status" value="1"/>
</dbReference>
<dbReference type="Pfam" id="PF03772">
    <property type="entry name" value="Competence"/>
    <property type="match status" value="1"/>
</dbReference>
<name>D3SP75_THEAH</name>
<evidence type="ECO:0000256" key="4">
    <source>
        <dbReference type="ARBA" id="ARBA00022989"/>
    </source>
</evidence>
<dbReference type="STRING" id="638303.Thal_0327"/>
<feature type="transmembrane region" description="Helical" evidence="6">
    <location>
        <begin position="261"/>
        <end position="277"/>
    </location>
</feature>
<evidence type="ECO:0000313" key="9">
    <source>
        <dbReference type="Proteomes" id="UP000002043"/>
    </source>
</evidence>
<dbReference type="Proteomes" id="UP000002043">
    <property type="component" value="Chromosome"/>
</dbReference>
<dbReference type="InterPro" id="IPR052159">
    <property type="entry name" value="Competence_DNA_uptake"/>
</dbReference>
<keyword evidence="4 6" id="KW-1133">Transmembrane helix</keyword>
<dbReference type="GO" id="GO:0005886">
    <property type="term" value="C:plasma membrane"/>
    <property type="evidence" value="ECO:0007669"/>
    <property type="project" value="UniProtKB-SubCell"/>
</dbReference>
<evidence type="ECO:0000256" key="3">
    <source>
        <dbReference type="ARBA" id="ARBA00022692"/>
    </source>
</evidence>
<dbReference type="EMBL" id="CP001931">
    <property type="protein sequence ID" value="ADC88962.1"/>
    <property type="molecule type" value="Genomic_DNA"/>
</dbReference>
<comment type="subcellular location">
    <subcellularLocation>
        <location evidence="1">Cell membrane</location>
        <topology evidence="1">Multi-pass membrane protein</topology>
    </subcellularLocation>
</comment>
<protein>
    <submittedName>
        <fullName evidence="8">ComEC/Rec2-related protein</fullName>
    </submittedName>
</protein>
<keyword evidence="2" id="KW-1003">Cell membrane</keyword>
<sequence>MSARFPHLKLFLLFTLALLLALQRGKPDPFLWDEDMGEGKVSVRFLSFCQEEEGGVLCRCEITGGDFPELYGKKAYLRVYGASHFHHPWRVEGWMKVRVKEGRVWMTTYAGDLEPYYGPMPLRERLLQRLEEKIKDPSVRSLVATFFMGEDMSLLPLRVQYYYTATGLVHLLVVSGGHLGILFLLTRHLLPYRYGLVLSAVVISAYALLLVPQEPPVLRAYFMILLYIILRLLYERPDIFGLLLFSGVVLLVLFPQMVYSYSFWLSFCGTAFLILSFRNISFPEGVKGWWISSLWASFFAFLGVSPILALFTHITPLTVILTPLLTPIVLPFSFYGFVDLFTGFSLPSLPLEFLAKVMNITVAYASTVAPQLEWEVSFYGVVVTEVVGMLILYLTKGYRKLLVVPLFLIASFL</sequence>
<feature type="transmembrane region" description="Helical" evidence="6">
    <location>
        <begin position="289"/>
        <end position="311"/>
    </location>
</feature>
<organism evidence="8 9">
    <name type="scientific">Thermocrinis albus (strain DSM 14484 / JCM 11386 / HI 11/12)</name>
    <dbReference type="NCBI Taxonomy" id="638303"/>
    <lineage>
        <taxon>Bacteria</taxon>
        <taxon>Pseudomonadati</taxon>
        <taxon>Aquificota</taxon>
        <taxon>Aquificia</taxon>
        <taxon>Aquificales</taxon>
        <taxon>Aquificaceae</taxon>
        <taxon>Thermocrinis</taxon>
    </lineage>
</organism>
<proteinExistence type="predicted"/>
<feature type="transmembrane region" description="Helical" evidence="6">
    <location>
        <begin position="239"/>
        <end position="255"/>
    </location>
</feature>
<evidence type="ECO:0000256" key="5">
    <source>
        <dbReference type="ARBA" id="ARBA00023136"/>
    </source>
</evidence>
<dbReference type="HOGENOM" id="CLU_665539_0_0_0"/>
<dbReference type="PANTHER" id="PTHR30619:SF7">
    <property type="entry name" value="BETA-LACTAMASE DOMAIN PROTEIN"/>
    <property type="match status" value="1"/>
</dbReference>
<dbReference type="NCBIfam" id="TIGR00360">
    <property type="entry name" value="ComEC_N-term"/>
    <property type="match status" value="1"/>
</dbReference>
<keyword evidence="5 6" id="KW-0472">Membrane</keyword>
<dbReference type="eggNOG" id="COG0658">
    <property type="taxonomic scope" value="Bacteria"/>
</dbReference>
<evidence type="ECO:0000313" key="8">
    <source>
        <dbReference type="EMBL" id="ADC88962.1"/>
    </source>
</evidence>
<dbReference type="AlphaFoldDB" id="D3SP75"/>
<dbReference type="RefSeq" id="WP_012991369.1">
    <property type="nucleotide sequence ID" value="NC_013894.1"/>
</dbReference>
<feature type="transmembrane region" description="Helical" evidence="6">
    <location>
        <begin position="317"/>
        <end position="341"/>
    </location>
</feature>
<gene>
    <name evidence="8" type="ordered locus">Thal_0327</name>
</gene>
<keyword evidence="3 6" id="KW-0812">Transmembrane</keyword>
<feature type="domain" description="ComEC/Rec2-related protein" evidence="7">
    <location>
        <begin position="154"/>
        <end position="392"/>
    </location>
</feature>
<evidence type="ECO:0000256" key="1">
    <source>
        <dbReference type="ARBA" id="ARBA00004651"/>
    </source>
</evidence>
<evidence type="ECO:0000256" key="2">
    <source>
        <dbReference type="ARBA" id="ARBA00022475"/>
    </source>
</evidence>
<dbReference type="InterPro" id="IPR004477">
    <property type="entry name" value="ComEC_N"/>
</dbReference>
<feature type="transmembrane region" description="Helical" evidence="6">
    <location>
        <begin position="161"/>
        <end position="185"/>
    </location>
</feature>
<evidence type="ECO:0000256" key="6">
    <source>
        <dbReference type="SAM" id="Phobius"/>
    </source>
</evidence>
<feature type="transmembrane region" description="Helical" evidence="6">
    <location>
        <begin position="376"/>
        <end position="394"/>
    </location>
</feature>
<dbReference type="KEGG" id="tal:Thal_0327"/>
<feature type="transmembrane region" description="Helical" evidence="6">
    <location>
        <begin position="192"/>
        <end position="211"/>
    </location>
</feature>
<evidence type="ECO:0000259" key="7">
    <source>
        <dbReference type="Pfam" id="PF03772"/>
    </source>
</evidence>
<accession>D3SP75</accession>
<keyword evidence="9" id="KW-1185">Reference proteome</keyword>